<evidence type="ECO:0000313" key="3">
    <source>
        <dbReference type="Proteomes" id="UP000183975"/>
    </source>
</evidence>
<gene>
    <name evidence="2" type="ORF">SAMN02745138_01128</name>
</gene>
<dbReference type="InterPro" id="IPR042267">
    <property type="entry name" value="VTC_sf"/>
</dbReference>
<dbReference type="EMBL" id="FRAH01000015">
    <property type="protein sequence ID" value="SHK09435.1"/>
    <property type="molecule type" value="Genomic_DNA"/>
</dbReference>
<dbReference type="AlphaFoldDB" id="A0A1M6PNA1"/>
<dbReference type="Pfam" id="PF09359">
    <property type="entry name" value="VTC"/>
    <property type="match status" value="1"/>
</dbReference>
<dbReference type="GO" id="GO:0006799">
    <property type="term" value="P:polyphosphate biosynthetic process"/>
    <property type="evidence" value="ECO:0007669"/>
    <property type="project" value="UniProtKB-ARBA"/>
</dbReference>
<dbReference type="OrthoDB" id="9784042at2"/>
<protein>
    <submittedName>
        <fullName evidence="2">VTC domain-containing protein</fullName>
    </submittedName>
</protein>
<dbReference type="Proteomes" id="UP000183975">
    <property type="component" value="Unassembled WGS sequence"/>
</dbReference>
<evidence type="ECO:0000259" key="1">
    <source>
        <dbReference type="Pfam" id="PF09359"/>
    </source>
</evidence>
<sequence>MNEVYRQEKKYFMTLFDMKKLSGQLDQVMIQDAHNGANGYNIRSLYFDTINERDYEAKIDGLELRRKIRLRIYDPAADFAMLEMKQKEGSYQKKRSLRVSREDAIELTKGRYHSLLKYTDPFAAECYGLMHMACYRPKTIVEYKRKAYIAKENKIRITFDHQIQATESCMELFSPDLNMCPVLDRFNGVLEVKYNGFLLSYIKELVNEANRSELSVSKYCLARSATMKFAL</sequence>
<dbReference type="RefSeq" id="WP_072849970.1">
    <property type="nucleotide sequence ID" value="NZ_FRAH01000015.1"/>
</dbReference>
<dbReference type="Gene3D" id="3.20.100.30">
    <property type="entry name" value="VTC, catalytic tunnel domain"/>
    <property type="match status" value="1"/>
</dbReference>
<keyword evidence="3" id="KW-1185">Reference proteome</keyword>
<evidence type="ECO:0000313" key="2">
    <source>
        <dbReference type="EMBL" id="SHK09435.1"/>
    </source>
</evidence>
<name>A0A1M6PNA1_9FIRM</name>
<accession>A0A1M6PNA1</accession>
<feature type="domain" description="VTC" evidence="1">
    <location>
        <begin position="6"/>
        <end position="224"/>
    </location>
</feature>
<proteinExistence type="predicted"/>
<dbReference type="CDD" id="cd07750">
    <property type="entry name" value="PolyPPase_VTC_like"/>
    <property type="match status" value="1"/>
</dbReference>
<dbReference type="InterPro" id="IPR018966">
    <property type="entry name" value="VTC_domain"/>
</dbReference>
<reference evidence="2 3" key="1">
    <citation type="submission" date="2016-11" db="EMBL/GenBank/DDBJ databases">
        <authorList>
            <person name="Jaros S."/>
            <person name="Januszkiewicz K."/>
            <person name="Wedrychowicz H."/>
        </authorList>
    </citation>
    <scope>NUCLEOTIDE SEQUENCE [LARGE SCALE GENOMIC DNA]</scope>
    <source>
        <strain evidence="2 3">DSM 14214</strain>
    </source>
</reference>
<organism evidence="2 3">
    <name type="scientific">Anaerotignum lactatifermentans DSM 14214</name>
    <dbReference type="NCBI Taxonomy" id="1121323"/>
    <lineage>
        <taxon>Bacteria</taxon>
        <taxon>Bacillati</taxon>
        <taxon>Bacillota</taxon>
        <taxon>Clostridia</taxon>
        <taxon>Lachnospirales</taxon>
        <taxon>Anaerotignaceae</taxon>
        <taxon>Anaerotignum</taxon>
    </lineage>
</organism>